<comment type="subcellular location">
    <subcellularLocation>
        <location evidence="3 11">Cytoplasm</location>
    </subcellularLocation>
</comment>
<dbReference type="CDD" id="cd06223">
    <property type="entry name" value="PRTases_typeI"/>
    <property type="match status" value="1"/>
</dbReference>
<evidence type="ECO:0000256" key="2">
    <source>
        <dbReference type="ARBA" id="ARBA00003968"/>
    </source>
</evidence>
<comment type="catalytic activity">
    <reaction evidence="1 11">
        <text>AMP + diphosphate = 5-phospho-alpha-D-ribose 1-diphosphate + adenine</text>
        <dbReference type="Rhea" id="RHEA:16609"/>
        <dbReference type="ChEBI" id="CHEBI:16708"/>
        <dbReference type="ChEBI" id="CHEBI:33019"/>
        <dbReference type="ChEBI" id="CHEBI:58017"/>
        <dbReference type="ChEBI" id="CHEBI:456215"/>
        <dbReference type="EC" id="2.4.2.7"/>
    </reaction>
</comment>
<comment type="subunit">
    <text evidence="11">Homodimer.</text>
</comment>
<dbReference type="AlphaFoldDB" id="A0A077DG48"/>
<organism evidence="13 14">
    <name type="scientific">Basilea psittacipulmonis DSM 24701</name>
    <dbReference type="NCBI Taxonomy" id="1072685"/>
    <lineage>
        <taxon>Bacteria</taxon>
        <taxon>Pseudomonadati</taxon>
        <taxon>Pseudomonadota</taxon>
        <taxon>Betaproteobacteria</taxon>
        <taxon>Burkholderiales</taxon>
        <taxon>Alcaligenaceae</taxon>
        <taxon>Basilea</taxon>
    </lineage>
</organism>
<keyword evidence="10 11" id="KW-0660">Purine salvage</keyword>
<dbReference type="UniPathway" id="UPA00588">
    <property type="reaction ID" value="UER00646"/>
</dbReference>
<accession>A0A077DG48</accession>
<gene>
    <name evidence="11" type="primary">apt</name>
    <name evidence="13" type="ORF">IX83_01265</name>
</gene>
<keyword evidence="7 11" id="KW-0963">Cytoplasm</keyword>
<comment type="pathway">
    <text evidence="4 11">Purine metabolism; AMP biosynthesis via salvage pathway; AMP from adenine: step 1/1.</text>
</comment>
<dbReference type="InterPro" id="IPR000836">
    <property type="entry name" value="PRTase_dom"/>
</dbReference>
<evidence type="ECO:0000256" key="6">
    <source>
        <dbReference type="ARBA" id="ARBA00011893"/>
    </source>
</evidence>
<dbReference type="GO" id="GO:0005737">
    <property type="term" value="C:cytoplasm"/>
    <property type="evidence" value="ECO:0007669"/>
    <property type="project" value="UniProtKB-SubCell"/>
</dbReference>
<keyword evidence="9 11" id="KW-0808">Transferase</keyword>
<dbReference type="Pfam" id="PF00156">
    <property type="entry name" value="Pribosyltran"/>
    <property type="match status" value="1"/>
</dbReference>
<evidence type="ECO:0000313" key="13">
    <source>
        <dbReference type="EMBL" id="AIL32133.1"/>
    </source>
</evidence>
<dbReference type="GO" id="GO:0003999">
    <property type="term" value="F:adenine phosphoribosyltransferase activity"/>
    <property type="evidence" value="ECO:0007669"/>
    <property type="project" value="UniProtKB-UniRule"/>
</dbReference>
<dbReference type="STRING" id="1072685.IX83_01265"/>
<comment type="similarity">
    <text evidence="5 11">Belongs to the purine/pyrimidine phosphoribosyltransferase family.</text>
</comment>
<dbReference type="GO" id="GO:0006168">
    <property type="term" value="P:adenine salvage"/>
    <property type="evidence" value="ECO:0007669"/>
    <property type="project" value="InterPro"/>
</dbReference>
<dbReference type="PANTHER" id="PTHR32315:SF3">
    <property type="entry name" value="ADENINE PHOSPHORIBOSYLTRANSFERASE"/>
    <property type="match status" value="1"/>
</dbReference>
<evidence type="ECO:0000256" key="1">
    <source>
        <dbReference type="ARBA" id="ARBA00000868"/>
    </source>
</evidence>
<evidence type="ECO:0000259" key="12">
    <source>
        <dbReference type="Pfam" id="PF00156"/>
    </source>
</evidence>
<evidence type="ECO:0000256" key="4">
    <source>
        <dbReference type="ARBA" id="ARBA00004659"/>
    </source>
</evidence>
<evidence type="ECO:0000256" key="10">
    <source>
        <dbReference type="ARBA" id="ARBA00022726"/>
    </source>
</evidence>
<dbReference type="Gene3D" id="3.40.50.2020">
    <property type="match status" value="1"/>
</dbReference>
<dbReference type="InterPro" id="IPR029057">
    <property type="entry name" value="PRTase-like"/>
</dbReference>
<dbReference type="KEGG" id="bpsi:IX83_01265"/>
<comment type="function">
    <text evidence="2 11">Catalyzes a salvage reaction resulting in the formation of AMP, that is energically less costly than de novo synthesis.</text>
</comment>
<dbReference type="NCBIfam" id="TIGR01090">
    <property type="entry name" value="apt"/>
    <property type="match status" value="1"/>
</dbReference>
<name>A0A077DG48_9BURK</name>
<dbReference type="InterPro" id="IPR050054">
    <property type="entry name" value="UPRTase/APRTase"/>
</dbReference>
<dbReference type="eggNOG" id="COG0503">
    <property type="taxonomic scope" value="Bacteria"/>
</dbReference>
<dbReference type="EC" id="2.4.2.7" evidence="6 11"/>
<evidence type="ECO:0000256" key="7">
    <source>
        <dbReference type="ARBA" id="ARBA00022490"/>
    </source>
</evidence>
<protein>
    <recommendedName>
        <fullName evidence="6 11">Adenine phosphoribosyltransferase</fullName>
        <shortName evidence="11">APRT</shortName>
        <ecNumber evidence="6 11">2.4.2.7</ecNumber>
    </recommendedName>
</protein>
<dbReference type="HOGENOM" id="CLU_063339_3_0_4"/>
<sequence length="177" mass="19465">MSNPIELVTSAIRTVPDWPKPGVQFRDITPVLQNPLTFRALIDIFVYRYMNKKIDLIAGVDARGFIVGSVLAYELNVGFVPVRKVGKLPFKTVVEQYTLEYGNASVEMHTDAIKPGQRVLLVDDLIATGGTMIAAHRLLQRLGANVVEAAAIIDLPELKGSKLIEETGLPVFSVCQF</sequence>
<dbReference type="NCBIfam" id="NF002634">
    <property type="entry name" value="PRK02304.1-3"/>
    <property type="match status" value="1"/>
</dbReference>
<evidence type="ECO:0000256" key="9">
    <source>
        <dbReference type="ARBA" id="ARBA00022679"/>
    </source>
</evidence>
<dbReference type="GO" id="GO:0002055">
    <property type="term" value="F:adenine binding"/>
    <property type="evidence" value="ECO:0007669"/>
    <property type="project" value="TreeGrafter"/>
</dbReference>
<dbReference type="RefSeq" id="WP_038498243.1">
    <property type="nucleotide sequence ID" value="NZ_AFWK01000078.1"/>
</dbReference>
<dbReference type="SUPFAM" id="SSF53271">
    <property type="entry name" value="PRTase-like"/>
    <property type="match status" value="1"/>
</dbReference>
<dbReference type="FunFam" id="3.40.50.2020:FF:000021">
    <property type="entry name" value="Adenine phosphoribosyltransferase"/>
    <property type="match status" value="1"/>
</dbReference>
<dbReference type="InterPro" id="IPR005764">
    <property type="entry name" value="Ade_phspho_trans"/>
</dbReference>
<dbReference type="NCBIfam" id="NF002636">
    <property type="entry name" value="PRK02304.1-5"/>
    <property type="match status" value="1"/>
</dbReference>
<proteinExistence type="inferred from homology"/>
<dbReference type="GO" id="GO:0006166">
    <property type="term" value="P:purine ribonucleoside salvage"/>
    <property type="evidence" value="ECO:0007669"/>
    <property type="project" value="UniProtKB-UniRule"/>
</dbReference>
<feature type="domain" description="Phosphoribosyltransferase" evidence="12">
    <location>
        <begin position="31"/>
        <end position="159"/>
    </location>
</feature>
<dbReference type="OrthoDB" id="9803963at2"/>
<evidence type="ECO:0000256" key="5">
    <source>
        <dbReference type="ARBA" id="ARBA00008391"/>
    </source>
</evidence>
<evidence type="ECO:0000256" key="11">
    <source>
        <dbReference type="HAMAP-Rule" id="MF_00004"/>
    </source>
</evidence>
<keyword evidence="14" id="KW-1185">Reference proteome</keyword>
<dbReference type="EMBL" id="CP009238">
    <property type="protein sequence ID" value="AIL32133.1"/>
    <property type="molecule type" value="Genomic_DNA"/>
</dbReference>
<evidence type="ECO:0000256" key="3">
    <source>
        <dbReference type="ARBA" id="ARBA00004496"/>
    </source>
</evidence>
<dbReference type="PANTHER" id="PTHR32315">
    <property type="entry name" value="ADENINE PHOSPHORIBOSYLTRANSFERASE"/>
    <property type="match status" value="1"/>
</dbReference>
<evidence type="ECO:0000256" key="8">
    <source>
        <dbReference type="ARBA" id="ARBA00022676"/>
    </source>
</evidence>
<reference evidence="13 14" key="1">
    <citation type="journal article" date="2014" name="BMC Genomics">
        <title>A genomic perspective on a new bacterial genus and species from the Alcaligenaceae family, Basilea psittacipulmonis.</title>
        <authorList>
            <person name="Whiteson K.L."/>
            <person name="Hernandez D."/>
            <person name="Lazarevic V."/>
            <person name="Gaia N."/>
            <person name="Farinelli L."/>
            <person name="Francois P."/>
            <person name="Pilo P."/>
            <person name="Frey J."/>
            <person name="Schrenzel J."/>
        </authorList>
    </citation>
    <scope>NUCLEOTIDE SEQUENCE [LARGE SCALE GENOMIC DNA]</scope>
    <source>
        <strain evidence="13 14">DSM 24701</strain>
    </source>
</reference>
<dbReference type="Proteomes" id="UP000028945">
    <property type="component" value="Chromosome"/>
</dbReference>
<dbReference type="GO" id="GO:0044209">
    <property type="term" value="P:AMP salvage"/>
    <property type="evidence" value="ECO:0007669"/>
    <property type="project" value="UniProtKB-UniRule"/>
</dbReference>
<keyword evidence="8 11" id="KW-0328">Glycosyltransferase</keyword>
<dbReference type="GO" id="GO:0016208">
    <property type="term" value="F:AMP binding"/>
    <property type="evidence" value="ECO:0007669"/>
    <property type="project" value="TreeGrafter"/>
</dbReference>
<evidence type="ECO:0000313" key="14">
    <source>
        <dbReference type="Proteomes" id="UP000028945"/>
    </source>
</evidence>
<dbReference type="HAMAP" id="MF_00004">
    <property type="entry name" value="Aden_phosphoribosyltr"/>
    <property type="match status" value="1"/>
</dbReference>